<name>A0A6M3J7C3_9ZZZZ</name>
<organism evidence="1">
    <name type="scientific">viral metagenome</name>
    <dbReference type="NCBI Taxonomy" id="1070528"/>
    <lineage>
        <taxon>unclassified sequences</taxon>
        <taxon>metagenomes</taxon>
        <taxon>organismal metagenomes</taxon>
    </lineage>
</organism>
<protein>
    <submittedName>
        <fullName evidence="1">Uncharacterized protein</fullName>
    </submittedName>
</protein>
<proteinExistence type="predicted"/>
<reference evidence="1" key="1">
    <citation type="submission" date="2020-03" db="EMBL/GenBank/DDBJ databases">
        <title>The deep terrestrial virosphere.</title>
        <authorList>
            <person name="Holmfeldt K."/>
            <person name="Nilsson E."/>
            <person name="Simone D."/>
            <person name="Lopez-Fernandez M."/>
            <person name="Wu X."/>
            <person name="de Brujin I."/>
            <person name="Lundin D."/>
            <person name="Andersson A."/>
            <person name="Bertilsson S."/>
            <person name="Dopson M."/>
        </authorList>
    </citation>
    <scope>NUCLEOTIDE SEQUENCE</scope>
    <source>
        <strain evidence="1">MM415B00380</strain>
    </source>
</reference>
<gene>
    <name evidence="1" type="ORF">MM415B00380_0032</name>
</gene>
<dbReference type="EMBL" id="MT141544">
    <property type="protein sequence ID" value="QJA65780.1"/>
    <property type="molecule type" value="Genomic_DNA"/>
</dbReference>
<evidence type="ECO:0000313" key="1">
    <source>
        <dbReference type="EMBL" id="QJA65780.1"/>
    </source>
</evidence>
<sequence length="183" mass="21337">MKPHDFKEQLEYSDDLSAETEWEAFYLKVWPTAVSIHRIQGNNLWQKSGVDRVVYLSNRSCFLIDEKKRRKDYGDVLLEVWSVWYEAGSTKNKIGWTFDDSKICDFIAYSVPGKVYLLPFDVLRRAAKANLSEWIKRYRYPLTAKNNGYETRNVAIPWPVLRDAMNKAMVVRDASVDMATAKP</sequence>
<dbReference type="AlphaFoldDB" id="A0A6M3J7C3"/>
<accession>A0A6M3J7C3</accession>